<gene>
    <name evidence="1" type="ordered locus">MAE_54900</name>
</gene>
<name>B0JGP6_MICAN</name>
<protein>
    <submittedName>
        <fullName evidence="1">Uncharacterized protein</fullName>
    </submittedName>
</protein>
<dbReference type="Proteomes" id="UP000001510">
    <property type="component" value="Chromosome"/>
</dbReference>
<reference evidence="1 2" key="1">
    <citation type="journal article" date="2007" name="DNA Res.">
        <title>Complete genomic structure of the bloom-forming toxic cyanobacterium Microcystis aeruginosa NIES-843.</title>
        <authorList>
            <person name="Kaneko T."/>
            <person name="Nakajima N."/>
            <person name="Okamoto S."/>
            <person name="Suzuki I."/>
            <person name="Tanabe Y."/>
            <person name="Tamaoki M."/>
            <person name="Nakamura Y."/>
            <person name="Kasai F."/>
            <person name="Watanabe A."/>
            <person name="Kawashima K."/>
            <person name="Kishida Y."/>
            <person name="Ono A."/>
            <person name="Shimizu Y."/>
            <person name="Takahashi C."/>
            <person name="Minami C."/>
            <person name="Fujishiro T."/>
            <person name="Kohara M."/>
            <person name="Katoh M."/>
            <person name="Nakazaki N."/>
            <person name="Nakayama S."/>
            <person name="Yamada M."/>
            <person name="Tabata S."/>
            <person name="Watanabe M.M."/>
        </authorList>
    </citation>
    <scope>NUCLEOTIDE SEQUENCE [LARGE SCALE GENOMIC DNA]</scope>
    <source>
        <strain evidence="2">NIES-843 / IAM M-247</strain>
    </source>
</reference>
<accession>B0JGP6</accession>
<dbReference type="EnsemblBacteria" id="BAG05312">
    <property type="protein sequence ID" value="BAG05312"/>
    <property type="gene ID" value="MAE_54900"/>
</dbReference>
<sequence>MVIKGIYSYHLSTLAVVVTPSHSYHWARFLVGFISGCDSINYWWHFVYESVALW</sequence>
<evidence type="ECO:0000313" key="2">
    <source>
        <dbReference type="Proteomes" id="UP000001510"/>
    </source>
</evidence>
<dbReference type="HOGENOM" id="CLU_3045389_0_0_3"/>
<dbReference type="STRING" id="449447.MAE_54900"/>
<dbReference type="PaxDb" id="449447-MAE_54900"/>
<dbReference type="EMBL" id="AP009552">
    <property type="protein sequence ID" value="BAG05312.1"/>
    <property type="molecule type" value="Genomic_DNA"/>
</dbReference>
<proteinExistence type="predicted"/>
<organism evidence="1 2">
    <name type="scientific">Microcystis aeruginosa (strain NIES-843 / IAM M-2473)</name>
    <dbReference type="NCBI Taxonomy" id="449447"/>
    <lineage>
        <taxon>Bacteria</taxon>
        <taxon>Bacillati</taxon>
        <taxon>Cyanobacteriota</taxon>
        <taxon>Cyanophyceae</taxon>
        <taxon>Oscillatoriophycideae</taxon>
        <taxon>Chroococcales</taxon>
        <taxon>Microcystaceae</taxon>
        <taxon>Microcystis</taxon>
    </lineage>
</organism>
<dbReference type="KEGG" id="mar:MAE_54900"/>
<keyword evidence="2" id="KW-1185">Reference proteome</keyword>
<dbReference type="AlphaFoldDB" id="B0JGP6"/>
<evidence type="ECO:0000313" key="1">
    <source>
        <dbReference type="EMBL" id="BAG05312.1"/>
    </source>
</evidence>